<dbReference type="CDD" id="cd04651">
    <property type="entry name" value="LbH_G1P_AT_C"/>
    <property type="match status" value="1"/>
</dbReference>
<dbReference type="SUPFAM" id="SSF51161">
    <property type="entry name" value="Trimeric LpxA-like enzymes"/>
    <property type="match status" value="1"/>
</dbReference>
<keyword evidence="2" id="KW-0320">Glycogen biosynthesis</keyword>
<dbReference type="Gene3D" id="2.160.10.10">
    <property type="entry name" value="Hexapeptide repeat proteins"/>
    <property type="match status" value="1"/>
</dbReference>
<keyword evidence="6" id="KW-1185">Reference proteome</keyword>
<dbReference type="AlphaFoldDB" id="A0A917XVW8"/>
<dbReference type="NCBIfam" id="TIGR02092">
    <property type="entry name" value="glgD"/>
    <property type="match status" value="1"/>
</dbReference>
<evidence type="ECO:0000259" key="3">
    <source>
        <dbReference type="Pfam" id="PF00483"/>
    </source>
</evidence>
<organism evidence="5 6">
    <name type="scientific">Oceanobacillus indicireducens</name>
    <dbReference type="NCBI Taxonomy" id="1004261"/>
    <lineage>
        <taxon>Bacteria</taxon>
        <taxon>Bacillati</taxon>
        <taxon>Bacillota</taxon>
        <taxon>Bacilli</taxon>
        <taxon>Bacillales</taxon>
        <taxon>Bacillaceae</taxon>
        <taxon>Oceanobacillus</taxon>
    </lineage>
</organism>
<protein>
    <submittedName>
        <fullName evidence="5">Glucose-1-phosphate adenylyltransferase subunit GlgD</fullName>
    </submittedName>
</protein>
<dbReference type="RefSeq" id="WP_156857102.1">
    <property type="nucleotide sequence ID" value="NZ_BMOS01000008.1"/>
</dbReference>
<dbReference type="GO" id="GO:0008878">
    <property type="term" value="F:glucose-1-phosphate adenylyltransferase activity"/>
    <property type="evidence" value="ECO:0007669"/>
    <property type="project" value="InterPro"/>
</dbReference>
<dbReference type="InterPro" id="IPR011004">
    <property type="entry name" value="Trimer_LpxA-like_sf"/>
</dbReference>
<keyword evidence="5" id="KW-0548">Nucleotidyltransferase</keyword>
<feature type="domain" description="Glucose-1-phosphate adenylyltransferase/Bifunctional protein GlmU-like C-terminal hexapeptide" evidence="4">
    <location>
        <begin position="281"/>
        <end position="351"/>
    </location>
</feature>
<dbReference type="InterPro" id="IPR005835">
    <property type="entry name" value="NTP_transferase_dom"/>
</dbReference>
<proteinExistence type="inferred from homology"/>
<comment type="caution">
    <text evidence="5">The sequence shown here is derived from an EMBL/GenBank/DDBJ whole genome shotgun (WGS) entry which is preliminary data.</text>
</comment>
<dbReference type="PANTHER" id="PTHR43523">
    <property type="entry name" value="GLUCOSE-1-PHOSPHATE ADENYLYLTRANSFERASE-RELATED"/>
    <property type="match status" value="1"/>
</dbReference>
<reference evidence="5" key="2">
    <citation type="submission" date="2020-09" db="EMBL/GenBank/DDBJ databases">
        <authorList>
            <person name="Sun Q."/>
            <person name="Ohkuma M."/>
        </authorList>
    </citation>
    <scope>NUCLEOTIDE SEQUENCE</scope>
    <source>
        <strain evidence="5">JCM 17251</strain>
    </source>
</reference>
<dbReference type="Pfam" id="PF00483">
    <property type="entry name" value="NTP_transferase"/>
    <property type="match status" value="1"/>
</dbReference>
<evidence type="ECO:0000313" key="6">
    <source>
        <dbReference type="Proteomes" id="UP000624041"/>
    </source>
</evidence>
<accession>A0A917XVW8</accession>
<keyword evidence="5" id="KW-0808">Transferase</keyword>
<dbReference type="PANTHER" id="PTHR43523:SF6">
    <property type="entry name" value="GLYCOGEN BIOSYNTHESIS PROTEIN GLGD"/>
    <property type="match status" value="1"/>
</dbReference>
<dbReference type="SUPFAM" id="SSF53448">
    <property type="entry name" value="Nucleotide-diphospho-sugar transferases"/>
    <property type="match status" value="1"/>
</dbReference>
<dbReference type="Pfam" id="PF24894">
    <property type="entry name" value="Hexapep_GlmU"/>
    <property type="match status" value="1"/>
</dbReference>
<evidence type="ECO:0000259" key="4">
    <source>
        <dbReference type="Pfam" id="PF24894"/>
    </source>
</evidence>
<feature type="domain" description="Nucleotidyl transferase" evidence="3">
    <location>
        <begin position="20"/>
        <end position="253"/>
    </location>
</feature>
<dbReference type="Proteomes" id="UP000624041">
    <property type="component" value="Unassembled WGS sequence"/>
</dbReference>
<reference evidence="5" key="1">
    <citation type="journal article" date="2014" name="Int. J. Syst. Evol. Microbiol.">
        <title>Complete genome sequence of Corynebacterium casei LMG S-19264T (=DSM 44701T), isolated from a smear-ripened cheese.</title>
        <authorList>
            <consortium name="US DOE Joint Genome Institute (JGI-PGF)"/>
            <person name="Walter F."/>
            <person name="Albersmeier A."/>
            <person name="Kalinowski J."/>
            <person name="Ruckert C."/>
        </authorList>
    </citation>
    <scope>NUCLEOTIDE SEQUENCE</scope>
    <source>
        <strain evidence="5">JCM 17251</strain>
    </source>
</reference>
<dbReference type="EMBL" id="BMOS01000008">
    <property type="protein sequence ID" value="GGN55956.1"/>
    <property type="molecule type" value="Genomic_DNA"/>
</dbReference>
<name>A0A917XVW8_9BACI</name>
<dbReference type="CDD" id="cd02508">
    <property type="entry name" value="ADP_Glucose_PP"/>
    <property type="match status" value="1"/>
</dbReference>
<dbReference type="InterPro" id="IPR011831">
    <property type="entry name" value="ADP-Glc_PPase"/>
</dbReference>
<sequence>MDRMMGLINLDQEYHVFNELTYFRNNASIPFAGRYRLIDFALSNMTNSGMEEVAVFVRHKYRSLLDHLGSGESWDLDRRHGGLFILPPDWNDPSDRSRGDLSFFHNNRDYFNRGKANHVLVSGSQFIANTDYKEAFSQHLETDADVTVIYTPVDEIRPEHQAYFRIEEGEDARVIGITNDEQNPNVFTGVYIIKKDLLMEIVNYCIAYHKENLFADGIKDQLHELDVRAYKYDGYHAFINTIESFYRENMKLLTEENFINLFAKPFIRTKASSNPPVKYQAQALVNHSIIANGCIVNGQVENSILFRGVEVSDHSTIKNSIIMQRCKIEEDVYLENVILDKDVHVKKGQRIIGTSDKPYVVAKRQIV</sequence>
<dbReference type="InterPro" id="IPR056818">
    <property type="entry name" value="GlmU/GlgC-like_hexapep"/>
</dbReference>
<comment type="similarity">
    <text evidence="1">Belongs to the bacterial/plant glucose-1-phosphate adenylyltransferase family.</text>
</comment>
<dbReference type="GO" id="GO:0005978">
    <property type="term" value="P:glycogen biosynthetic process"/>
    <property type="evidence" value="ECO:0007669"/>
    <property type="project" value="UniProtKB-KW"/>
</dbReference>
<evidence type="ECO:0000256" key="2">
    <source>
        <dbReference type="ARBA" id="ARBA00023056"/>
    </source>
</evidence>
<dbReference type="InterPro" id="IPR011832">
    <property type="entry name" value="GlgDAde_trans"/>
</dbReference>
<dbReference type="Gene3D" id="3.90.550.10">
    <property type="entry name" value="Spore Coat Polysaccharide Biosynthesis Protein SpsA, Chain A"/>
    <property type="match status" value="1"/>
</dbReference>
<gene>
    <name evidence="5" type="ORF">GCM10007971_15270</name>
</gene>
<dbReference type="InterPro" id="IPR029044">
    <property type="entry name" value="Nucleotide-diphossugar_trans"/>
</dbReference>
<evidence type="ECO:0000256" key="1">
    <source>
        <dbReference type="ARBA" id="ARBA00010443"/>
    </source>
</evidence>
<evidence type="ECO:0000313" key="5">
    <source>
        <dbReference type="EMBL" id="GGN55956.1"/>
    </source>
</evidence>